<evidence type="ECO:0000313" key="2">
    <source>
        <dbReference type="Proteomes" id="UP001515480"/>
    </source>
</evidence>
<name>A0AB34IED5_PRYPA</name>
<keyword evidence="2" id="KW-1185">Reference proteome</keyword>
<comment type="caution">
    <text evidence="1">The sequence shown here is derived from an EMBL/GenBank/DDBJ whole genome shotgun (WGS) entry which is preliminary data.</text>
</comment>
<evidence type="ECO:0000313" key="1">
    <source>
        <dbReference type="EMBL" id="KAL1496176.1"/>
    </source>
</evidence>
<sequence>MLCGGPSPPCVPGVHLLCVLPPPEGEHGRAAATLTAFSDMLRTVKQLRTDAGTEGQAPAVFPLQRRGHASAEHQGGVEAAQLLAHRGAAAWRKPLRCCDLLSKAYARGGVDVVLALQGLFTLMLKHNL</sequence>
<dbReference type="Proteomes" id="UP001515480">
    <property type="component" value="Unassembled WGS sequence"/>
</dbReference>
<gene>
    <name evidence="1" type="ORF">AB1Y20_014793</name>
</gene>
<reference evidence="1 2" key="1">
    <citation type="journal article" date="2024" name="Science">
        <title>Giant polyketide synthase enzymes in the biosynthesis of giant marine polyether toxins.</title>
        <authorList>
            <person name="Fallon T.R."/>
            <person name="Shende V.V."/>
            <person name="Wierzbicki I.H."/>
            <person name="Pendleton A.L."/>
            <person name="Watervoot N.F."/>
            <person name="Auber R.P."/>
            <person name="Gonzalez D.J."/>
            <person name="Wisecaver J.H."/>
            <person name="Moore B.S."/>
        </authorList>
    </citation>
    <scope>NUCLEOTIDE SEQUENCE [LARGE SCALE GENOMIC DNA]</scope>
    <source>
        <strain evidence="1 2">12B1</strain>
    </source>
</reference>
<proteinExistence type="predicted"/>
<protein>
    <submittedName>
        <fullName evidence="1">Uncharacterized protein</fullName>
    </submittedName>
</protein>
<dbReference type="AlphaFoldDB" id="A0AB34IED5"/>
<organism evidence="1 2">
    <name type="scientific">Prymnesium parvum</name>
    <name type="common">Toxic golden alga</name>
    <dbReference type="NCBI Taxonomy" id="97485"/>
    <lineage>
        <taxon>Eukaryota</taxon>
        <taxon>Haptista</taxon>
        <taxon>Haptophyta</taxon>
        <taxon>Prymnesiophyceae</taxon>
        <taxon>Prymnesiales</taxon>
        <taxon>Prymnesiaceae</taxon>
        <taxon>Prymnesium</taxon>
    </lineage>
</organism>
<dbReference type="EMBL" id="JBGBPQ010000030">
    <property type="protein sequence ID" value="KAL1496176.1"/>
    <property type="molecule type" value="Genomic_DNA"/>
</dbReference>
<accession>A0AB34IED5</accession>